<gene>
    <name evidence="2" type="ordered locus">Os03g0805850</name>
    <name evidence="2" type="ORF">OSNPB_030805850</name>
</gene>
<feature type="region of interest" description="Disordered" evidence="1">
    <location>
        <begin position="19"/>
        <end position="57"/>
    </location>
</feature>
<sequence length="106" mass="11232">MPITIFPCGLRLSRSRTGATGYHWSSQSNRSSPAAGVSFSSTARGSGASAATADTGIDSRRRRASVGLIHCRRHGGILGVLGLVTVSRKGSERRVSESRWRETGAM</sequence>
<dbReference type="Gramene" id="Os03t0805850-00">
    <property type="protein sequence ID" value="Os03t0805850-00"/>
    <property type="gene ID" value="Os03g0805850"/>
</dbReference>
<dbReference type="AlphaFoldDB" id="A0A0N7KI89"/>
<feature type="compositionally biased region" description="Polar residues" evidence="1">
    <location>
        <begin position="19"/>
        <end position="32"/>
    </location>
</feature>
<name>A0A0N7KI89_ORYSJ</name>
<feature type="compositionally biased region" description="Low complexity" evidence="1">
    <location>
        <begin position="38"/>
        <end position="56"/>
    </location>
</feature>
<evidence type="ECO:0000313" key="3">
    <source>
        <dbReference type="Proteomes" id="UP000059680"/>
    </source>
</evidence>
<reference evidence="2 3" key="3">
    <citation type="journal article" date="2013" name="Rice">
        <title>Improvement of the Oryza sativa Nipponbare reference genome using next generation sequence and optical map data.</title>
        <authorList>
            <person name="Kawahara Y."/>
            <person name="de la Bastide M."/>
            <person name="Hamilton J.P."/>
            <person name="Kanamori H."/>
            <person name="McCombie W.R."/>
            <person name="Ouyang S."/>
            <person name="Schwartz D.C."/>
            <person name="Tanaka T."/>
            <person name="Wu J."/>
            <person name="Zhou S."/>
            <person name="Childs K.L."/>
            <person name="Davidson R.M."/>
            <person name="Lin H."/>
            <person name="Quesada-Ocampo L."/>
            <person name="Vaillancourt B."/>
            <person name="Sakai H."/>
            <person name="Lee S.S."/>
            <person name="Kim J."/>
            <person name="Numa H."/>
            <person name="Itoh T."/>
            <person name="Buell C.R."/>
            <person name="Matsumoto T."/>
        </authorList>
    </citation>
    <scope>NUCLEOTIDE SEQUENCE [LARGE SCALE GENOMIC DNA]</scope>
    <source>
        <strain evidence="3">cv. Nipponbare</strain>
    </source>
</reference>
<accession>A0A0N7KI89</accession>
<dbReference type="EMBL" id="AP014959">
    <property type="protein sequence ID" value="BAS86945.1"/>
    <property type="molecule type" value="Genomic_DNA"/>
</dbReference>
<protein>
    <submittedName>
        <fullName evidence="2">Os03g0805850 protein</fullName>
    </submittedName>
</protein>
<keyword evidence="3" id="KW-1185">Reference proteome</keyword>
<evidence type="ECO:0000313" key="2">
    <source>
        <dbReference type="EMBL" id="BAS86945.1"/>
    </source>
</evidence>
<feature type="non-terminal residue" evidence="2">
    <location>
        <position position="106"/>
    </location>
</feature>
<dbReference type="InParanoid" id="A0A0N7KI89"/>
<dbReference type="PaxDb" id="39947-A0A0N7KI89"/>
<dbReference type="Proteomes" id="UP000059680">
    <property type="component" value="Chromosome 3"/>
</dbReference>
<proteinExistence type="predicted"/>
<evidence type="ECO:0000256" key="1">
    <source>
        <dbReference type="SAM" id="MobiDB-lite"/>
    </source>
</evidence>
<reference evidence="3" key="1">
    <citation type="journal article" date="2005" name="Nature">
        <title>The map-based sequence of the rice genome.</title>
        <authorList>
            <consortium name="International rice genome sequencing project (IRGSP)"/>
            <person name="Matsumoto T."/>
            <person name="Wu J."/>
            <person name="Kanamori H."/>
            <person name="Katayose Y."/>
            <person name="Fujisawa M."/>
            <person name="Namiki N."/>
            <person name="Mizuno H."/>
            <person name="Yamamoto K."/>
            <person name="Antonio B.A."/>
            <person name="Baba T."/>
            <person name="Sakata K."/>
            <person name="Nagamura Y."/>
            <person name="Aoki H."/>
            <person name="Arikawa K."/>
            <person name="Arita K."/>
            <person name="Bito T."/>
            <person name="Chiden Y."/>
            <person name="Fujitsuka N."/>
            <person name="Fukunaka R."/>
            <person name="Hamada M."/>
            <person name="Harada C."/>
            <person name="Hayashi A."/>
            <person name="Hijishita S."/>
            <person name="Honda M."/>
            <person name="Hosokawa S."/>
            <person name="Ichikawa Y."/>
            <person name="Idonuma A."/>
            <person name="Iijima M."/>
            <person name="Ikeda M."/>
            <person name="Ikeno M."/>
            <person name="Ito K."/>
            <person name="Ito S."/>
            <person name="Ito T."/>
            <person name="Ito Y."/>
            <person name="Ito Y."/>
            <person name="Iwabuchi A."/>
            <person name="Kamiya K."/>
            <person name="Karasawa W."/>
            <person name="Kurita K."/>
            <person name="Katagiri S."/>
            <person name="Kikuta A."/>
            <person name="Kobayashi H."/>
            <person name="Kobayashi N."/>
            <person name="Machita K."/>
            <person name="Maehara T."/>
            <person name="Masukawa M."/>
            <person name="Mizubayashi T."/>
            <person name="Mukai Y."/>
            <person name="Nagasaki H."/>
            <person name="Nagata Y."/>
            <person name="Naito S."/>
            <person name="Nakashima M."/>
            <person name="Nakama Y."/>
            <person name="Nakamichi Y."/>
            <person name="Nakamura M."/>
            <person name="Meguro A."/>
            <person name="Negishi M."/>
            <person name="Ohta I."/>
            <person name="Ohta T."/>
            <person name="Okamoto M."/>
            <person name="Ono N."/>
            <person name="Saji S."/>
            <person name="Sakaguchi M."/>
            <person name="Sakai K."/>
            <person name="Shibata M."/>
            <person name="Shimokawa T."/>
            <person name="Song J."/>
            <person name="Takazaki Y."/>
            <person name="Terasawa K."/>
            <person name="Tsugane M."/>
            <person name="Tsuji K."/>
            <person name="Ueda S."/>
            <person name="Waki K."/>
            <person name="Yamagata H."/>
            <person name="Yamamoto M."/>
            <person name="Yamamoto S."/>
            <person name="Yamane H."/>
            <person name="Yoshiki S."/>
            <person name="Yoshihara R."/>
            <person name="Yukawa K."/>
            <person name="Zhong H."/>
            <person name="Yano M."/>
            <person name="Yuan Q."/>
            <person name="Ouyang S."/>
            <person name="Liu J."/>
            <person name="Jones K.M."/>
            <person name="Gansberger K."/>
            <person name="Moffat K."/>
            <person name="Hill J."/>
            <person name="Bera J."/>
            <person name="Fadrosh D."/>
            <person name="Jin S."/>
            <person name="Johri S."/>
            <person name="Kim M."/>
            <person name="Overton L."/>
            <person name="Reardon M."/>
            <person name="Tsitrin T."/>
            <person name="Vuong H."/>
            <person name="Weaver B."/>
            <person name="Ciecko A."/>
            <person name="Tallon L."/>
            <person name="Jackson J."/>
            <person name="Pai G."/>
            <person name="Aken S.V."/>
            <person name="Utterback T."/>
            <person name="Reidmuller S."/>
            <person name="Feldblyum T."/>
            <person name="Hsiao J."/>
            <person name="Zismann V."/>
            <person name="Iobst S."/>
            <person name="de Vazeille A.R."/>
            <person name="Buell C.R."/>
            <person name="Ying K."/>
            <person name="Li Y."/>
            <person name="Lu T."/>
            <person name="Huang Y."/>
            <person name="Zhao Q."/>
            <person name="Feng Q."/>
            <person name="Zhang L."/>
            <person name="Zhu J."/>
            <person name="Weng Q."/>
            <person name="Mu J."/>
            <person name="Lu Y."/>
            <person name="Fan D."/>
            <person name="Liu Y."/>
            <person name="Guan J."/>
            <person name="Zhang Y."/>
            <person name="Yu S."/>
            <person name="Liu X."/>
            <person name="Zhang Y."/>
            <person name="Hong G."/>
            <person name="Han B."/>
            <person name="Choisne N."/>
            <person name="Demange N."/>
            <person name="Orjeda G."/>
            <person name="Samain S."/>
            <person name="Cattolico L."/>
            <person name="Pelletier E."/>
            <person name="Couloux A."/>
            <person name="Segurens B."/>
            <person name="Wincker P."/>
            <person name="D'Hont A."/>
            <person name="Scarpelli C."/>
            <person name="Weissenbach J."/>
            <person name="Salanoubat M."/>
            <person name="Quetier F."/>
            <person name="Yu Y."/>
            <person name="Kim H.R."/>
            <person name="Rambo T."/>
            <person name="Currie J."/>
            <person name="Collura K."/>
            <person name="Luo M."/>
            <person name="Yang T."/>
            <person name="Ammiraju J.S.S."/>
            <person name="Engler F."/>
            <person name="Soderlund C."/>
            <person name="Wing R.A."/>
            <person name="Palmer L.E."/>
            <person name="de la Bastide M."/>
            <person name="Spiegel L."/>
            <person name="Nascimento L."/>
            <person name="Zutavern T."/>
            <person name="O'Shaughnessy A."/>
            <person name="Dike S."/>
            <person name="Dedhia N."/>
            <person name="Preston R."/>
            <person name="Balija V."/>
            <person name="McCombie W.R."/>
            <person name="Chow T."/>
            <person name="Chen H."/>
            <person name="Chung M."/>
            <person name="Chen C."/>
            <person name="Shaw J."/>
            <person name="Wu H."/>
            <person name="Hsiao K."/>
            <person name="Chao Y."/>
            <person name="Chu M."/>
            <person name="Cheng C."/>
            <person name="Hour A."/>
            <person name="Lee P."/>
            <person name="Lin S."/>
            <person name="Lin Y."/>
            <person name="Liou J."/>
            <person name="Liu S."/>
            <person name="Hsing Y."/>
            <person name="Raghuvanshi S."/>
            <person name="Mohanty A."/>
            <person name="Bharti A.K."/>
            <person name="Gaur A."/>
            <person name="Gupta V."/>
            <person name="Kumar D."/>
            <person name="Ravi V."/>
            <person name="Vij S."/>
            <person name="Kapur A."/>
            <person name="Khurana P."/>
            <person name="Khurana P."/>
            <person name="Khurana J.P."/>
            <person name="Tyagi A.K."/>
            <person name="Gaikwad K."/>
            <person name="Singh A."/>
            <person name="Dalal V."/>
            <person name="Srivastava S."/>
            <person name="Dixit A."/>
            <person name="Pal A.K."/>
            <person name="Ghazi I.A."/>
            <person name="Yadav M."/>
            <person name="Pandit A."/>
            <person name="Bhargava A."/>
            <person name="Sureshbabu K."/>
            <person name="Batra K."/>
            <person name="Sharma T.R."/>
            <person name="Mohapatra T."/>
            <person name="Singh N.K."/>
            <person name="Messing J."/>
            <person name="Nelson A.B."/>
            <person name="Fuks G."/>
            <person name="Kavchok S."/>
            <person name="Keizer G."/>
            <person name="Linton E."/>
            <person name="Llaca V."/>
            <person name="Song R."/>
            <person name="Tanyolac B."/>
            <person name="Young S."/>
            <person name="Ho-Il K."/>
            <person name="Hahn J.H."/>
            <person name="Sangsakoo G."/>
            <person name="Vanavichit A."/>
            <person name="de Mattos Luiz.A.T."/>
            <person name="Zimmer P.D."/>
            <person name="Malone G."/>
            <person name="Dellagostin O."/>
            <person name="de Oliveira A.C."/>
            <person name="Bevan M."/>
            <person name="Bancroft I."/>
            <person name="Minx P."/>
            <person name="Cordum H."/>
            <person name="Wilson R."/>
            <person name="Cheng Z."/>
            <person name="Jin W."/>
            <person name="Jiang J."/>
            <person name="Leong S.A."/>
            <person name="Iwama H."/>
            <person name="Gojobori T."/>
            <person name="Itoh T."/>
            <person name="Niimura Y."/>
            <person name="Fujii Y."/>
            <person name="Habara T."/>
            <person name="Sakai H."/>
            <person name="Sato Y."/>
            <person name="Wilson G."/>
            <person name="Kumar K."/>
            <person name="McCouch S."/>
            <person name="Juretic N."/>
            <person name="Hoen D."/>
            <person name="Wright S."/>
            <person name="Bruskiewich R."/>
            <person name="Bureau T."/>
            <person name="Miyao A."/>
            <person name="Hirochika H."/>
            <person name="Nishikawa T."/>
            <person name="Kadowaki K."/>
            <person name="Sugiura M."/>
            <person name="Burr B."/>
            <person name="Sasaki T."/>
        </authorList>
    </citation>
    <scope>NUCLEOTIDE SEQUENCE [LARGE SCALE GENOMIC DNA]</scope>
    <source>
        <strain evidence="3">cv. Nipponbare</strain>
    </source>
</reference>
<organism evidence="2 3">
    <name type="scientific">Oryza sativa subsp. japonica</name>
    <name type="common">Rice</name>
    <dbReference type="NCBI Taxonomy" id="39947"/>
    <lineage>
        <taxon>Eukaryota</taxon>
        <taxon>Viridiplantae</taxon>
        <taxon>Streptophyta</taxon>
        <taxon>Embryophyta</taxon>
        <taxon>Tracheophyta</taxon>
        <taxon>Spermatophyta</taxon>
        <taxon>Magnoliopsida</taxon>
        <taxon>Liliopsida</taxon>
        <taxon>Poales</taxon>
        <taxon>Poaceae</taxon>
        <taxon>BOP clade</taxon>
        <taxon>Oryzoideae</taxon>
        <taxon>Oryzeae</taxon>
        <taxon>Oryzinae</taxon>
        <taxon>Oryza</taxon>
        <taxon>Oryza sativa</taxon>
    </lineage>
</organism>
<reference evidence="2 3" key="2">
    <citation type="journal article" date="2013" name="Plant Cell Physiol.">
        <title>Rice Annotation Project Database (RAP-DB): an integrative and interactive database for rice genomics.</title>
        <authorList>
            <person name="Sakai H."/>
            <person name="Lee S.S."/>
            <person name="Tanaka T."/>
            <person name="Numa H."/>
            <person name="Kim J."/>
            <person name="Kawahara Y."/>
            <person name="Wakimoto H."/>
            <person name="Yang C.C."/>
            <person name="Iwamoto M."/>
            <person name="Abe T."/>
            <person name="Yamada Y."/>
            <person name="Muto A."/>
            <person name="Inokuchi H."/>
            <person name="Ikemura T."/>
            <person name="Matsumoto T."/>
            <person name="Sasaki T."/>
            <person name="Itoh T."/>
        </authorList>
    </citation>
    <scope>NUCLEOTIDE SEQUENCE [LARGE SCALE GENOMIC DNA]</scope>
    <source>
        <strain evidence="3">cv. Nipponbare</strain>
    </source>
</reference>